<evidence type="ECO:0000256" key="1">
    <source>
        <dbReference type="ARBA" id="ARBA00022723"/>
    </source>
</evidence>
<sequence length="426" mass="43823">MRTTAIAAAFAGSVNLLLLAPAVRQEPIYGAGVALLAAALLGAVAVQLMRRAAAPPLAPPWWWALAIGGLTLAGAGLAARNGLTDAALAGVTVLVAASAGAVIAAGPLTLLLVRRSASSQGIELPRGPALMSPLTIGELALDAHRSVTTGNMQVTAAEPLDPEHLNNMLFFAGALARSSDQRFAQALARRAGRGRVTGYRQTGRIGMSGAVDRHPVRIGHPERMGLARPERDGVSIGVEVDYRALGVITVDDELRPDAADVCAQLQRRAALTLLTDTEPTRTEALGHKVGIASHVADADAEIRRQHVVKAQGDGSFIVFAGERSDLNAPALAQSDLAITSWEEDSPLLPHAVTLTSFSVGTIAQSIDLMTGLRARIEPVRRAALGLSVAAAAVAATGLLPVGGAVVVSLVMTAVVVGLAVRQAGRG</sequence>
<feature type="transmembrane region" description="Helical" evidence="2">
    <location>
        <begin position="86"/>
        <end position="113"/>
    </location>
</feature>
<dbReference type="PANTHER" id="PTHR46594">
    <property type="entry name" value="P-TYPE CATION-TRANSPORTING ATPASE"/>
    <property type="match status" value="1"/>
</dbReference>
<organism evidence="3 4">
    <name type="scientific">Nocardioides dubius</name>
    <dbReference type="NCBI Taxonomy" id="317019"/>
    <lineage>
        <taxon>Bacteria</taxon>
        <taxon>Bacillati</taxon>
        <taxon>Actinomycetota</taxon>
        <taxon>Actinomycetes</taxon>
        <taxon>Propionibacteriales</taxon>
        <taxon>Nocardioidaceae</taxon>
        <taxon>Nocardioides</taxon>
    </lineage>
</organism>
<protein>
    <submittedName>
        <fullName evidence="3">Uncharacterized protein</fullName>
    </submittedName>
</protein>
<evidence type="ECO:0000313" key="4">
    <source>
        <dbReference type="Proteomes" id="UP001501581"/>
    </source>
</evidence>
<dbReference type="Proteomes" id="UP001501581">
    <property type="component" value="Unassembled WGS sequence"/>
</dbReference>
<evidence type="ECO:0000256" key="2">
    <source>
        <dbReference type="SAM" id="Phobius"/>
    </source>
</evidence>
<dbReference type="EMBL" id="BAAALG010000013">
    <property type="protein sequence ID" value="GAA1111722.1"/>
    <property type="molecule type" value="Genomic_DNA"/>
</dbReference>
<name>A0ABN1U0T5_9ACTN</name>
<feature type="transmembrane region" description="Helical" evidence="2">
    <location>
        <begin position="29"/>
        <end position="49"/>
    </location>
</feature>
<dbReference type="InterPro" id="IPR023214">
    <property type="entry name" value="HAD_sf"/>
</dbReference>
<dbReference type="Gene3D" id="3.40.50.1000">
    <property type="entry name" value="HAD superfamily/HAD-like"/>
    <property type="match status" value="1"/>
</dbReference>
<dbReference type="Pfam" id="PF00702">
    <property type="entry name" value="Hydrolase"/>
    <property type="match status" value="1"/>
</dbReference>
<dbReference type="InterPro" id="IPR023299">
    <property type="entry name" value="ATPase_P-typ_cyto_dom_N"/>
</dbReference>
<keyword evidence="2" id="KW-0472">Membrane</keyword>
<evidence type="ECO:0000313" key="3">
    <source>
        <dbReference type="EMBL" id="GAA1111722.1"/>
    </source>
</evidence>
<dbReference type="SUPFAM" id="SSF81660">
    <property type="entry name" value="Metal cation-transporting ATPase, ATP-binding domain N"/>
    <property type="match status" value="1"/>
</dbReference>
<dbReference type="PANTHER" id="PTHR46594:SF4">
    <property type="entry name" value="P-TYPE CATION-TRANSPORTING ATPASE"/>
    <property type="match status" value="1"/>
</dbReference>
<keyword evidence="4" id="KW-1185">Reference proteome</keyword>
<keyword evidence="2" id="KW-0812">Transmembrane</keyword>
<keyword evidence="1" id="KW-0479">Metal-binding</keyword>
<feature type="transmembrane region" description="Helical" evidence="2">
    <location>
        <begin position="61"/>
        <end position="80"/>
    </location>
</feature>
<keyword evidence="2" id="KW-1133">Transmembrane helix</keyword>
<proteinExistence type="predicted"/>
<reference evidence="3 4" key="1">
    <citation type="journal article" date="2019" name="Int. J. Syst. Evol. Microbiol.">
        <title>The Global Catalogue of Microorganisms (GCM) 10K type strain sequencing project: providing services to taxonomists for standard genome sequencing and annotation.</title>
        <authorList>
            <consortium name="The Broad Institute Genomics Platform"/>
            <consortium name="The Broad Institute Genome Sequencing Center for Infectious Disease"/>
            <person name="Wu L."/>
            <person name="Ma J."/>
        </authorList>
    </citation>
    <scope>NUCLEOTIDE SEQUENCE [LARGE SCALE GENOMIC DNA]</scope>
    <source>
        <strain evidence="3 4">JCM 13008</strain>
    </source>
</reference>
<dbReference type="Gene3D" id="3.40.1110.10">
    <property type="entry name" value="Calcium-transporting ATPase, cytoplasmic domain N"/>
    <property type="match status" value="1"/>
</dbReference>
<comment type="caution">
    <text evidence="3">The sequence shown here is derived from an EMBL/GenBank/DDBJ whole genome shotgun (WGS) entry which is preliminary data.</text>
</comment>
<gene>
    <name evidence="3" type="ORF">GCM10009668_36410</name>
</gene>
<feature type="transmembrane region" description="Helical" evidence="2">
    <location>
        <begin position="405"/>
        <end position="424"/>
    </location>
</feature>
<accession>A0ABN1U0T5</accession>